<keyword evidence="2" id="KW-1185">Reference proteome</keyword>
<dbReference type="EMBL" id="VFOZ01000001">
    <property type="protein sequence ID" value="TQL98514.1"/>
    <property type="molecule type" value="Genomic_DNA"/>
</dbReference>
<gene>
    <name evidence="1" type="ORF">FB559_4140</name>
</gene>
<dbReference type="Proteomes" id="UP000316096">
    <property type="component" value="Unassembled WGS sequence"/>
</dbReference>
<reference evidence="1 2" key="1">
    <citation type="submission" date="2019-06" db="EMBL/GenBank/DDBJ databases">
        <title>Sequencing the genomes of 1000 actinobacteria strains.</title>
        <authorList>
            <person name="Klenk H.-P."/>
        </authorList>
    </citation>
    <scope>NUCLEOTIDE SEQUENCE [LARGE SCALE GENOMIC DNA]</scope>
    <source>
        <strain evidence="1 2">DSM 102200</strain>
    </source>
</reference>
<comment type="caution">
    <text evidence="1">The sequence shown here is derived from an EMBL/GenBank/DDBJ whole genome shotgun (WGS) entry which is preliminary data.</text>
</comment>
<organism evidence="1 2">
    <name type="scientific">Actinoallomurus bryophytorum</name>
    <dbReference type="NCBI Taxonomy" id="1490222"/>
    <lineage>
        <taxon>Bacteria</taxon>
        <taxon>Bacillati</taxon>
        <taxon>Actinomycetota</taxon>
        <taxon>Actinomycetes</taxon>
        <taxon>Streptosporangiales</taxon>
        <taxon>Thermomonosporaceae</taxon>
        <taxon>Actinoallomurus</taxon>
    </lineage>
</organism>
<accession>A0A543CN28</accession>
<protein>
    <submittedName>
        <fullName evidence="1">Uncharacterized protein</fullName>
    </submittedName>
</protein>
<dbReference type="AlphaFoldDB" id="A0A543CN28"/>
<evidence type="ECO:0000313" key="1">
    <source>
        <dbReference type="EMBL" id="TQL98514.1"/>
    </source>
</evidence>
<sequence length="138" mass="14890">MPDSITLTDDVTSATWLPLDGIKPGKRGAVTVTVTFNGPADADIAMYAQGEATGPLAQRLRLAIFESTANLMPFPVFNGTLADFTGHTSYDRGVGRWKGHGDGRDHTVMYEVVWSLPKDADTPDDEPKLGLVWEARAA</sequence>
<evidence type="ECO:0000313" key="2">
    <source>
        <dbReference type="Proteomes" id="UP000316096"/>
    </source>
</evidence>
<dbReference type="RefSeq" id="WP_141957101.1">
    <property type="nucleotide sequence ID" value="NZ_VFOZ01000001.1"/>
</dbReference>
<name>A0A543CN28_9ACTN</name>
<proteinExistence type="predicted"/>
<dbReference type="OrthoDB" id="3478601at2"/>